<dbReference type="OrthoDB" id="2789670at2759"/>
<evidence type="ECO:0000256" key="1">
    <source>
        <dbReference type="ARBA" id="ARBA00001971"/>
    </source>
</evidence>
<evidence type="ECO:0000256" key="11">
    <source>
        <dbReference type="SAM" id="Phobius"/>
    </source>
</evidence>
<keyword evidence="6 10" id="KW-0560">Oxidoreductase</keyword>
<dbReference type="PANTHER" id="PTHR46300">
    <property type="entry name" value="P450, PUTATIVE (EUROFUNG)-RELATED-RELATED"/>
    <property type="match status" value="1"/>
</dbReference>
<evidence type="ECO:0000256" key="10">
    <source>
        <dbReference type="RuleBase" id="RU000461"/>
    </source>
</evidence>
<name>A0A2A9N9S9_9AGAR</name>
<dbReference type="Gene3D" id="1.10.630.10">
    <property type="entry name" value="Cytochrome P450"/>
    <property type="match status" value="1"/>
</dbReference>
<dbReference type="PRINTS" id="PR00463">
    <property type="entry name" value="EP450I"/>
</dbReference>
<keyword evidence="4 9" id="KW-0349">Heme</keyword>
<evidence type="ECO:0000256" key="9">
    <source>
        <dbReference type="PIRSR" id="PIRSR602401-1"/>
    </source>
</evidence>
<evidence type="ECO:0000256" key="8">
    <source>
        <dbReference type="ARBA" id="ARBA00023033"/>
    </source>
</evidence>
<keyword evidence="13" id="KW-1185">Reference proteome</keyword>
<evidence type="ECO:0000256" key="3">
    <source>
        <dbReference type="ARBA" id="ARBA00010617"/>
    </source>
</evidence>
<dbReference type="PROSITE" id="PS00086">
    <property type="entry name" value="CYTOCHROME_P450"/>
    <property type="match status" value="1"/>
</dbReference>
<proteinExistence type="inferred from homology"/>
<accession>A0A2A9N9S9</accession>
<gene>
    <name evidence="12" type="ORF">AMATHDRAFT_198914</name>
</gene>
<protein>
    <recommendedName>
        <fullName evidence="14">Cytochrome P450</fullName>
    </recommendedName>
</protein>
<dbReference type="InterPro" id="IPR001128">
    <property type="entry name" value="Cyt_P450"/>
</dbReference>
<keyword evidence="11" id="KW-0812">Transmembrane</keyword>
<sequence length="527" mass="59349">MYQWSLSEVAVGIISLGVLGLIQFYYKRGAATKLLPFPPGPKGLPIVGVLDIPTEKPWLVYDAWSKEYGDMFYFKSFGTPFLILSSVKRVRDLLEQRSAKYSSRPRMVMLTELMGWAYNTALMPYGPWWRRHRRALHESFHSNMIVKYHPALLREARIFLQNLLSTPEKLQSLIRYRFGAAVLDVAYGINVLPVDDPYLAVSEEAVEGFLKAANPGTFLVDMIPAMKYIPSWFPGAIFQRFASEQRRIVALSQYMPFNFVKEGLANGTAKPSIASTMMQALSDNMSPSLRDEEESVIREMCGVAFNAGVDTASAALQIFFLAMAVYPEAQKKAQAEIDAVVGPGRLPNFDDRASLHYVNAIVKEILRWFPVGPLGLPHVSTEDDVYEGYYIPKGTLVFGNMWSILRDPEMYPDPDEFRPERFLKEGKFSMDGILDPHTIAFGFGRRICPGRFLADEWLYISIASVLSTYNILPPLDEHGHPSEVTAGVTGQALLSPICKRYMIKTRSKVAEELVHVAGDYMYGVDNN</sequence>
<dbReference type="SUPFAM" id="SSF48264">
    <property type="entry name" value="Cytochrome P450"/>
    <property type="match status" value="1"/>
</dbReference>
<evidence type="ECO:0008006" key="14">
    <source>
        <dbReference type="Google" id="ProtNLM"/>
    </source>
</evidence>
<dbReference type="GO" id="GO:0016705">
    <property type="term" value="F:oxidoreductase activity, acting on paired donors, with incorporation or reduction of molecular oxygen"/>
    <property type="evidence" value="ECO:0007669"/>
    <property type="project" value="InterPro"/>
</dbReference>
<feature type="transmembrane region" description="Helical" evidence="11">
    <location>
        <begin position="6"/>
        <end position="26"/>
    </location>
</feature>
<dbReference type="STRING" id="703135.A0A2A9N9S9"/>
<evidence type="ECO:0000256" key="6">
    <source>
        <dbReference type="ARBA" id="ARBA00023002"/>
    </source>
</evidence>
<organism evidence="12 13">
    <name type="scientific">Amanita thiersii Skay4041</name>
    <dbReference type="NCBI Taxonomy" id="703135"/>
    <lineage>
        <taxon>Eukaryota</taxon>
        <taxon>Fungi</taxon>
        <taxon>Dikarya</taxon>
        <taxon>Basidiomycota</taxon>
        <taxon>Agaricomycotina</taxon>
        <taxon>Agaricomycetes</taxon>
        <taxon>Agaricomycetidae</taxon>
        <taxon>Agaricales</taxon>
        <taxon>Pluteineae</taxon>
        <taxon>Amanitaceae</taxon>
        <taxon>Amanita</taxon>
    </lineage>
</organism>
<keyword evidence="11" id="KW-0472">Membrane</keyword>
<dbReference type="GO" id="GO:0020037">
    <property type="term" value="F:heme binding"/>
    <property type="evidence" value="ECO:0007669"/>
    <property type="project" value="InterPro"/>
</dbReference>
<evidence type="ECO:0000313" key="13">
    <source>
        <dbReference type="Proteomes" id="UP000242287"/>
    </source>
</evidence>
<evidence type="ECO:0000313" key="12">
    <source>
        <dbReference type="EMBL" id="PFH46818.1"/>
    </source>
</evidence>
<dbReference type="InterPro" id="IPR002401">
    <property type="entry name" value="Cyt_P450_E_grp-I"/>
</dbReference>
<comment type="cofactor">
    <cofactor evidence="1 9">
        <name>heme</name>
        <dbReference type="ChEBI" id="CHEBI:30413"/>
    </cofactor>
</comment>
<dbReference type="Proteomes" id="UP000242287">
    <property type="component" value="Unassembled WGS sequence"/>
</dbReference>
<dbReference type="GO" id="GO:0005506">
    <property type="term" value="F:iron ion binding"/>
    <property type="evidence" value="ECO:0007669"/>
    <property type="project" value="InterPro"/>
</dbReference>
<evidence type="ECO:0000256" key="5">
    <source>
        <dbReference type="ARBA" id="ARBA00022723"/>
    </source>
</evidence>
<keyword evidence="11" id="KW-1133">Transmembrane helix</keyword>
<dbReference type="GO" id="GO:0004497">
    <property type="term" value="F:monooxygenase activity"/>
    <property type="evidence" value="ECO:0007669"/>
    <property type="project" value="UniProtKB-KW"/>
</dbReference>
<evidence type="ECO:0000256" key="7">
    <source>
        <dbReference type="ARBA" id="ARBA00023004"/>
    </source>
</evidence>
<dbReference type="InterPro" id="IPR050364">
    <property type="entry name" value="Cytochrome_P450_fung"/>
</dbReference>
<dbReference type="InterPro" id="IPR036396">
    <property type="entry name" value="Cyt_P450_sf"/>
</dbReference>
<reference evidence="12 13" key="1">
    <citation type="submission" date="2014-02" db="EMBL/GenBank/DDBJ databases">
        <title>Transposable element dynamics among asymbiotic and ectomycorrhizal Amanita fungi.</title>
        <authorList>
            <consortium name="DOE Joint Genome Institute"/>
            <person name="Hess J."/>
            <person name="Skrede I."/>
            <person name="Wolfe B."/>
            <person name="LaButti K."/>
            <person name="Ohm R.A."/>
            <person name="Grigoriev I.V."/>
            <person name="Pringle A."/>
        </authorList>
    </citation>
    <scope>NUCLEOTIDE SEQUENCE [LARGE SCALE GENOMIC DNA]</scope>
    <source>
        <strain evidence="12 13">SKay4041</strain>
    </source>
</reference>
<dbReference type="Pfam" id="PF00067">
    <property type="entry name" value="p450"/>
    <property type="match status" value="1"/>
</dbReference>
<dbReference type="InterPro" id="IPR017972">
    <property type="entry name" value="Cyt_P450_CS"/>
</dbReference>
<dbReference type="PANTHER" id="PTHR46300:SF7">
    <property type="entry name" value="P450, PUTATIVE (EUROFUNG)-RELATED"/>
    <property type="match status" value="1"/>
</dbReference>
<dbReference type="AlphaFoldDB" id="A0A2A9N9S9"/>
<keyword evidence="8 10" id="KW-0503">Monooxygenase</keyword>
<dbReference type="CDD" id="cd11065">
    <property type="entry name" value="CYP64-like"/>
    <property type="match status" value="1"/>
</dbReference>
<feature type="binding site" description="axial binding residue" evidence="9">
    <location>
        <position position="448"/>
    </location>
    <ligand>
        <name>heme</name>
        <dbReference type="ChEBI" id="CHEBI:30413"/>
    </ligand>
    <ligandPart>
        <name>Fe</name>
        <dbReference type="ChEBI" id="CHEBI:18248"/>
    </ligandPart>
</feature>
<evidence type="ECO:0000256" key="2">
    <source>
        <dbReference type="ARBA" id="ARBA00005179"/>
    </source>
</evidence>
<comment type="similarity">
    <text evidence="3 10">Belongs to the cytochrome P450 family.</text>
</comment>
<dbReference type="EMBL" id="KZ302156">
    <property type="protein sequence ID" value="PFH46818.1"/>
    <property type="molecule type" value="Genomic_DNA"/>
</dbReference>
<keyword evidence="5 9" id="KW-0479">Metal-binding</keyword>
<dbReference type="PRINTS" id="PR00385">
    <property type="entry name" value="P450"/>
</dbReference>
<evidence type="ECO:0000256" key="4">
    <source>
        <dbReference type="ARBA" id="ARBA00022617"/>
    </source>
</evidence>
<comment type="pathway">
    <text evidence="2">Secondary metabolite biosynthesis.</text>
</comment>
<keyword evidence="7 9" id="KW-0408">Iron</keyword>